<accession>A0A9X8MH41</accession>
<comment type="caution">
    <text evidence="3">The sequence shown here is derived from an EMBL/GenBank/DDBJ whole genome shotgun (WGS) entry which is preliminary data.</text>
</comment>
<evidence type="ECO:0000313" key="3">
    <source>
        <dbReference type="EMBL" id="SER36765.1"/>
    </source>
</evidence>
<reference evidence="3 4" key="1">
    <citation type="submission" date="2016-10" db="EMBL/GenBank/DDBJ databases">
        <authorList>
            <person name="Varghese N."/>
            <person name="Submissions S."/>
        </authorList>
    </citation>
    <scope>NUCLEOTIDE SEQUENCE [LARGE SCALE GENOMIC DNA]</scope>
    <source>
        <strain evidence="3 4">LMG 21974</strain>
    </source>
</reference>
<dbReference type="AlphaFoldDB" id="A0A9X8MH41"/>
<gene>
    <name evidence="3" type="ORF">SAMN05216409_11866</name>
</gene>
<dbReference type="Pfam" id="PF23139">
    <property type="entry name" value="OB_YrrC"/>
    <property type="match status" value="1"/>
</dbReference>
<dbReference type="Proteomes" id="UP000183210">
    <property type="component" value="Unassembled WGS sequence"/>
</dbReference>
<evidence type="ECO:0000259" key="2">
    <source>
        <dbReference type="Pfam" id="PF23139"/>
    </source>
</evidence>
<evidence type="ECO:0000256" key="1">
    <source>
        <dbReference type="SAM" id="MobiDB-lite"/>
    </source>
</evidence>
<sequence length="101" mass="11576">MDMIICKLTDRFYQNADATYSLYKARANGPKFFTAVFEGKNAPAPRKTVELTLFGAWEKHPKYGKQFKIERIEPFKKTSLDEAKQRRQATRALGDTGEQVA</sequence>
<feature type="region of interest" description="Disordered" evidence="1">
    <location>
        <begin position="80"/>
        <end position="101"/>
    </location>
</feature>
<protein>
    <recommendedName>
        <fullName evidence="2">ATP-dependent RecD2 DNA helicase OB-fold domain-containing protein</fullName>
    </recommendedName>
</protein>
<organism evidence="3 4">
    <name type="scientific">Pseudomonas lutea</name>
    <dbReference type="NCBI Taxonomy" id="243924"/>
    <lineage>
        <taxon>Bacteria</taxon>
        <taxon>Pseudomonadati</taxon>
        <taxon>Pseudomonadota</taxon>
        <taxon>Gammaproteobacteria</taxon>
        <taxon>Pseudomonadales</taxon>
        <taxon>Pseudomonadaceae</taxon>
        <taxon>Pseudomonas</taxon>
    </lineage>
</organism>
<evidence type="ECO:0000313" key="4">
    <source>
        <dbReference type="Proteomes" id="UP000183210"/>
    </source>
</evidence>
<feature type="domain" description="ATP-dependent RecD2 DNA helicase OB-fold" evidence="2">
    <location>
        <begin position="2"/>
        <end position="73"/>
    </location>
</feature>
<proteinExistence type="predicted"/>
<name>A0A9X8MH41_9PSED</name>
<dbReference type="EMBL" id="FOEV01000018">
    <property type="protein sequence ID" value="SER36765.1"/>
    <property type="molecule type" value="Genomic_DNA"/>
</dbReference>
<dbReference type="InterPro" id="IPR055446">
    <property type="entry name" value="RecD2_N_OB"/>
</dbReference>